<dbReference type="Proteomes" id="UP000253250">
    <property type="component" value="Unassembled WGS sequence"/>
</dbReference>
<evidence type="ECO:0000313" key="3">
    <source>
        <dbReference type="EMBL" id="RCN57026.1"/>
    </source>
</evidence>
<evidence type="ECO:0000259" key="2">
    <source>
        <dbReference type="Pfam" id="PF13635"/>
    </source>
</evidence>
<reference evidence="3 4" key="1">
    <citation type="submission" date="2018-02" db="EMBL/GenBank/DDBJ databases">
        <title>Insights into the biology of acidophilic members of the Acidiferrobacteraceae family derived from comparative genomic analyses.</title>
        <authorList>
            <person name="Issotta F."/>
            <person name="Thyssen C."/>
            <person name="Mena C."/>
            <person name="Moya A."/>
            <person name="Bellenberg S."/>
            <person name="Sproer C."/>
            <person name="Covarrubias P.C."/>
            <person name="Sand W."/>
            <person name="Quatrini R."/>
            <person name="Vera M."/>
        </authorList>
    </citation>
    <scope>NUCLEOTIDE SEQUENCE [LARGE SCALE GENOMIC DNA]</scope>
    <source>
        <strain evidence="4">m-1</strain>
    </source>
</reference>
<evidence type="ECO:0000259" key="1">
    <source>
        <dbReference type="Pfam" id="PF13173"/>
    </source>
</evidence>
<dbReference type="EMBL" id="PSYR01000002">
    <property type="protein sequence ID" value="RCN57026.1"/>
    <property type="molecule type" value="Genomic_DNA"/>
</dbReference>
<dbReference type="AlphaFoldDB" id="A0A368HF07"/>
<organism evidence="3 4">
    <name type="scientific">Acidiferrobacter thiooxydans</name>
    <dbReference type="NCBI Taxonomy" id="163359"/>
    <lineage>
        <taxon>Bacteria</taxon>
        <taxon>Pseudomonadati</taxon>
        <taxon>Pseudomonadota</taxon>
        <taxon>Gammaproteobacteria</taxon>
        <taxon>Acidiferrobacterales</taxon>
        <taxon>Acidiferrobacteraceae</taxon>
        <taxon>Acidiferrobacter</taxon>
    </lineage>
</organism>
<dbReference type="OrthoDB" id="9771844at2"/>
<dbReference type="InterPro" id="IPR025420">
    <property type="entry name" value="DUF4143"/>
</dbReference>
<feature type="domain" description="AAA" evidence="1">
    <location>
        <begin position="18"/>
        <end position="139"/>
    </location>
</feature>
<dbReference type="PANTHER" id="PTHR43566">
    <property type="entry name" value="CONSERVED PROTEIN"/>
    <property type="match status" value="1"/>
</dbReference>
<dbReference type="InterPro" id="IPR041682">
    <property type="entry name" value="AAA_14"/>
</dbReference>
<gene>
    <name evidence="3" type="ORF">C4900_15010</name>
</gene>
<comment type="caution">
    <text evidence="3">The sequence shown here is derived from an EMBL/GenBank/DDBJ whole genome shotgun (WGS) entry which is preliminary data.</text>
</comment>
<dbReference type="PANTHER" id="PTHR43566:SF2">
    <property type="entry name" value="DUF4143 DOMAIN-CONTAINING PROTEIN"/>
    <property type="match status" value="1"/>
</dbReference>
<dbReference type="CDD" id="cd00009">
    <property type="entry name" value="AAA"/>
    <property type="match status" value="1"/>
</dbReference>
<dbReference type="Pfam" id="PF13173">
    <property type="entry name" value="AAA_14"/>
    <property type="match status" value="1"/>
</dbReference>
<name>A0A368HF07_9GAMM</name>
<dbReference type="SUPFAM" id="SSF52540">
    <property type="entry name" value="P-loop containing nucleoside triphosphate hydrolases"/>
    <property type="match status" value="1"/>
</dbReference>
<dbReference type="Gene3D" id="3.40.50.300">
    <property type="entry name" value="P-loop containing nucleotide triphosphate hydrolases"/>
    <property type="match status" value="1"/>
</dbReference>
<sequence>MIGRRIKPHVTEALDRQAAVALIGPRQVGKTTLAQDIAEERGALYLDLEDTNDREKLASPALFLKQYEDRLVVLDVIHRVPELFQTLRGLIHQGRRKGKRTGRFLILGSASIDWLRPSGESLAGRIEYVEMEPLDVTEVGGREGASDQLWIRGEFPDSYLAKSDQDSLKLRKNFMRAYLERDVPQFGPGIPAETLGRLWTMLAHGQGTLMNASRLAAGLSLTAPTVTKYIDLLAVLLLVRRLQPLHANIGKRLVKSPKVYVRDSGLVHALLGIGDYNELAGHPVIGASWEGFVIENLLSVVPDRPSASFYRTSAGAEIDLVLDLPGRAGRWAIEIKRALSAKPGKGFYQACEDIQPDKSFVVYAGTERYPVSEGMTQSVSST</sequence>
<protein>
    <submittedName>
        <fullName evidence="3">ATPase</fullName>
    </submittedName>
</protein>
<accession>A0A368HF07</accession>
<keyword evidence="4" id="KW-1185">Reference proteome</keyword>
<dbReference type="Pfam" id="PF13635">
    <property type="entry name" value="DUF4143"/>
    <property type="match status" value="1"/>
</dbReference>
<evidence type="ECO:0000313" key="4">
    <source>
        <dbReference type="Proteomes" id="UP000253250"/>
    </source>
</evidence>
<feature type="domain" description="DUF4143" evidence="2">
    <location>
        <begin position="180"/>
        <end position="337"/>
    </location>
</feature>
<proteinExistence type="predicted"/>
<dbReference type="RefSeq" id="WP_114283384.1">
    <property type="nucleotide sequence ID" value="NZ_PSYR01000002.1"/>
</dbReference>
<dbReference type="InterPro" id="IPR027417">
    <property type="entry name" value="P-loop_NTPase"/>
</dbReference>